<evidence type="ECO:0000313" key="10">
    <source>
        <dbReference type="Proteomes" id="UP001610728"/>
    </source>
</evidence>
<dbReference type="InterPro" id="IPR004522">
    <property type="entry name" value="Asn-tRNA-ligase"/>
</dbReference>
<keyword evidence="10" id="KW-1185">Reference proteome</keyword>
<protein>
    <recommendedName>
        <fullName evidence="2">asparagine--tRNA ligase</fullName>
        <ecNumber evidence="2">6.1.1.22</ecNumber>
    </recommendedName>
</protein>
<sequence length="592" mass="65573">MLRLQLPRRLYSTAIPKKTVAQFLTVGPAESISNARITGWVRSTRKSKTEQFVDVSDGTSLRPLQAVVPRAMGTDIRVGASVRLYGDWVPCATQDMQTHELKVSSLEVIGPSDPKKKYQSSEYLRSIPHLRSRIPLNAALLRLRSDAIAAVTRFFNEQNFVQTQPPIITSSDCEGAGEVFTAATGSAADQSKAKNKPADHFFRSPKYLTVSSQLHLEALAHSVGDVWTLSPTFRAEHSDTSRHMSEFYMLEAEQMFVDDMATVMSLLENLLRATVSEITTSTAAKDLRKAVSSLRHQEPELAADADVLQRWAGMGSEAPPWPRITYTEAVELLQKAQAEHGTQLFETPAPQWGEGLASEHEKWLAAHISEREAPGWRTPVFVTHYPRAIKAFYMMPTAATESQLGPASDSRTARQHHQDTVDCFDLLVTDVCEIAGGSMREYRLDNLLATMAERGMALPKDAHGGRSTAGLDWYVDLRRWGTAPHGGFGLGFDRVLSYLSGIPNVKDVVAFPRCVYRAYSVYGVYGIQCTGPSRTKGSSWMGSPNPDSRLQIQIETRRDETRRGEITAIEMMRPLCYAISGLAGRYDSALVS</sequence>
<dbReference type="SUPFAM" id="SSF55681">
    <property type="entry name" value="Class II aaRS and biotin synthetases"/>
    <property type="match status" value="1"/>
</dbReference>
<dbReference type="Proteomes" id="UP001610728">
    <property type="component" value="Unassembled WGS sequence"/>
</dbReference>
<comment type="similarity">
    <text evidence="1">Belongs to the class-II aminoacyl-tRNA synthetase family.</text>
</comment>
<keyword evidence="5" id="KW-0067">ATP-binding</keyword>
<dbReference type="GeneID" id="98119313"/>
<dbReference type="PANTHER" id="PTHR22594">
    <property type="entry name" value="ASPARTYL/LYSYL-TRNA SYNTHETASE"/>
    <property type="match status" value="1"/>
</dbReference>
<evidence type="ECO:0000256" key="5">
    <source>
        <dbReference type="ARBA" id="ARBA00022840"/>
    </source>
</evidence>
<dbReference type="NCBIfam" id="TIGR00457">
    <property type="entry name" value="asnS"/>
    <property type="match status" value="1"/>
</dbReference>
<dbReference type="InterPro" id="IPR004364">
    <property type="entry name" value="Aa-tRNA-synt_II"/>
</dbReference>
<evidence type="ECO:0000259" key="8">
    <source>
        <dbReference type="PROSITE" id="PS50862"/>
    </source>
</evidence>
<gene>
    <name evidence="9" type="ORF">HOO65_050701</name>
</gene>
<evidence type="ECO:0000256" key="2">
    <source>
        <dbReference type="ARBA" id="ARBA00012816"/>
    </source>
</evidence>
<evidence type="ECO:0000256" key="7">
    <source>
        <dbReference type="ARBA" id="ARBA00023146"/>
    </source>
</evidence>
<dbReference type="InterPro" id="IPR012340">
    <property type="entry name" value="NA-bd_OB-fold"/>
</dbReference>
<dbReference type="InterPro" id="IPR045864">
    <property type="entry name" value="aa-tRNA-synth_II/BPL/LPL"/>
</dbReference>
<reference evidence="9 10" key="1">
    <citation type="submission" date="2020-05" db="EMBL/GenBank/DDBJ databases">
        <title>Ceratocystis lukuohia genome.</title>
        <authorList>
            <person name="Harrington T.C."/>
            <person name="Kim K."/>
            <person name="Mayers C.G."/>
        </authorList>
    </citation>
    <scope>NUCLEOTIDE SEQUENCE [LARGE SCALE GENOMIC DNA]</scope>
    <source>
        <strain evidence="9 10">C4212</strain>
    </source>
</reference>
<dbReference type="PANTHER" id="PTHR22594:SF34">
    <property type="entry name" value="ASPARAGINE--TRNA LIGASE, MITOCHONDRIAL-RELATED"/>
    <property type="match status" value="1"/>
</dbReference>
<dbReference type="SUPFAM" id="SSF50249">
    <property type="entry name" value="Nucleic acid-binding proteins"/>
    <property type="match status" value="1"/>
</dbReference>
<dbReference type="EMBL" id="JABSNW010000005">
    <property type="protein sequence ID" value="KAL2887580.1"/>
    <property type="molecule type" value="Genomic_DNA"/>
</dbReference>
<dbReference type="InterPro" id="IPR006195">
    <property type="entry name" value="aa-tRNA-synth_II"/>
</dbReference>
<dbReference type="CDD" id="cd04318">
    <property type="entry name" value="EcAsnRS_like_N"/>
    <property type="match status" value="1"/>
</dbReference>
<dbReference type="GO" id="GO:0016874">
    <property type="term" value="F:ligase activity"/>
    <property type="evidence" value="ECO:0007669"/>
    <property type="project" value="UniProtKB-KW"/>
</dbReference>
<proteinExistence type="inferred from homology"/>
<dbReference type="Gene3D" id="2.40.50.140">
    <property type="entry name" value="Nucleic acid-binding proteins"/>
    <property type="match status" value="1"/>
</dbReference>
<evidence type="ECO:0000256" key="1">
    <source>
        <dbReference type="ARBA" id="ARBA00008226"/>
    </source>
</evidence>
<dbReference type="RefSeq" id="XP_070858760.1">
    <property type="nucleotide sequence ID" value="XM_071003257.1"/>
</dbReference>
<dbReference type="PROSITE" id="PS50862">
    <property type="entry name" value="AA_TRNA_LIGASE_II"/>
    <property type="match status" value="1"/>
</dbReference>
<evidence type="ECO:0000256" key="4">
    <source>
        <dbReference type="ARBA" id="ARBA00022741"/>
    </source>
</evidence>
<evidence type="ECO:0000256" key="3">
    <source>
        <dbReference type="ARBA" id="ARBA00022598"/>
    </source>
</evidence>
<dbReference type="InterPro" id="IPR002312">
    <property type="entry name" value="Asp/Asn-tRNA-synth_IIb"/>
</dbReference>
<keyword evidence="7" id="KW-0030">Aminoacyl-tRNA synthetase</keyword>
<evidence type="ECO:0000256" key="6">
    <source>
        <dbReference type="ARBA" id="ARBA00022917"/>
    </source>
</evidence>
<dbReference type="EC" id="6.1.1.22" evidence="2"/>
<dbReference type="Pfam" id="PF00152">
    <property type="entry name" value="tRNA-synt_2"/>
    <property type="match status" value="1"/>
</dbReference>
<organism evidence="9 10">
    <name type="scientific">Ceratocystis lukuohia</name>
    <dbReference type="NCBI Taxonomy" id="2019550"/>
    <lineage>
        <taxon>Eukaryota</taxon>
        <taxon>Fungi</taxon>
        <taxon>Dikarya</taxon>
        <taxon>Ascomycota</taxon>
        <taxon>Pezizomycotina</taxon>
        <taxon>Sordariomycetes</taxon>
        <taxon>Hypocreomycetidae</taxon>
        <taxon>Microascales</taxon>
        <taxon>Ceratocystidaceae</taxon>
        <taxon>Ceratocystis</taxon>
    </lineage>
</organism>
<keyword evidence="3 9" id="KW-0436">Ligase</keyword>
<dbReference type="PRINTS" id="PR01042">
    <property type="entry name" value="TRNASYNTHASP"/>
</dbReference>
<comment type="caution">
    <text evidence="9">The sequence shown here is derived from an EMBL/GenBank/DDBJ whole genome shotgun (WGS) entry which is preliminary data.</text>
</comment>
<keyword evidence="6" id="KW-0648">Protein biosynthesis</keyword>
<dbReference type="Gene3D" id="3.30.930.10">
    <property type="entry name" value="Bira Bifunctional Protein, Domain 2"/>
    <property type="match status" value="1"/>
</dbReference>
<evidence type="ECO:0000313" key="9">
    <source>
        <dbReference type="EMBL" id="KAL2887580.1"/>
    </source>
</evidence>
<accession>A0ABR4MH22</accession>
<keyword evidence="4" id="KW-0547">Nucleotide-binding</keyword>
<name>A0ABR4MH22_9PEZI</name>
<feature type="domain" description="Aminoacyl-transfer RNA synthetases class-II family profile" evidence="8">
    <location>
        <begin position="141"/>
        <end position="512"/>
    </location>
</feature>